<proteinExistence type="inferred from homology"/>
<feature type="chain" id="PRO_5021282666" evidence="4">
    <location>
        <begin position="32"/>
        <end position="353"/>
    </location>
</feature>
<dbReference type="GO" id="GO:0006865">
    <property type="term" value="P:amino acid transport"/>
    <property type="evidence" value="ECO:0007669"/>
    <property type="project" value="TreeGrafter"/>
</dbReference>
<dbReference type="InterPro" id="IPR051455">
    <property type="entry name" value="Bact_solute-bind_prot3"/>
</dbReference>
<evidence type="ECO:0000256" key="2">
    <source>
        <dbReference type="ARBA" id="ARBA00022448"/>
    </source>
</evidence>
<dbReference type="Pfam" id="PF00497">
    <property type="entry name" value="SBP_bac_3"/>
    <property type="match status" value="1"/>
</dbReference>
<evidence type="ECO:0000313" key="7">
    <source>
        <dbReference type="Proteomes" id="UP000317078"/>
    </source>
</evidence>
<evidence type="ECO:0000256" key="3">
    <source>
        <dbReference type="ARBA" id="ARBA00022729"/>
    </source>
</evidence>
<evidence type="ECO:0000256" key="1">
    <source>
        <dbReference type="ARBA" id="ARBA00010333"/>
    </source>
</evidence>
<organism evidence="6 7">
    <name type="scientific">Muricoccus nepalensis</name>
    <dbReference type="NCBI Taxonomy" id="1854500"/>
    <lineage>
        <taxon>Bacteria</taxon>
        <taxon>Pseudomonadati</taxon>
        <taxon>Pseudomonadota</taxon>
        <taxon>Alphaproteobacteria</taxon>
        <taxon>Acetobacterales</taxon>
        <taxon>Roseomonadaceae</taxon>
        <taxon>Muricoccus</taxon>
    </lineage>
</organism>
<feature type="domain" description="Solute-binding protein family 3/N-terminal" evidence="5">
    <location>
        <begin position="52"/>
        <end position="280"/>
    </location>
</feature>
<comment type="caution">
    <text evidence="6">The sequence shown here is derived from an EMBL/GenBank/DDBJ whole genome shotgun (WGS) entry which is preliminary data.</text>
</comment>
<evidence type="ECO:0000256" key="4">
    <source>
        <dbReference type="SAM" id="SignalP"/>
    </source>
</evidence>
<dbReference type="SUPFAM" id="SSF53850">
    <property type="entry name" value="Periplasmic binding protein-like II"/>
    <property type="match status" value="1"/>
</dbReference>
<gene>
    <name evidence="6" type="ORF">EAH89_15605</name>
</gene>
<dbReference type="SMART" id="SM00062">
    <property type="entry name" value="PBPb"/>
    <property type="match status" value="1"/>
</dbReference>
<dbReference type="OrthoDB" id="7241844at2"/>
<dbReference type="Gene3D" id="3.40.190.10">
    <property type="entry name" value="Periplasmic binding protein-like II"/>
    <property type="match status" value="2"/>
</dbReference>
<sequence length="353" mass="36966">MARPRHLVLTLCGISAALVSLLAPASSSAQSQEGNAASSRSATLDAVRARRLVLCGVSGESPGFSLPDSRGEMRGLDADTCRAVAASVLGDAKLVRFVPLSPQARFTALQSGEVDLLVRNTSWTLTREASLGLTMAWINFHDGTAFVVKGDAGVTSAKGLDGATVCLLQGTTTELDVAAYFRANGLSFTPVLFGGVTETGAAFLAGRCDAWANDASYLGAFRATQPDKGLVILPERISSEPVGAMVRKGDDSWFDLVRWTGAALVAAEEAGVTSANAAEQRRTTADPSVQRLLGTQGDLGTALGVDSAWAFNIISQVGNYGEMWERNLAPLGIERGANRLASRGGLMYAPPMR</sequence>
<feature type="signal peptide" evidence="4">
    <location>
        <begin position="1"/>
        <end position="31"/>
    </location>
</feature>
<dbReference type="InterPro" id="IPR001638">
    <property type="entry name" value="Solute-binding_3/MltF_N"/>
</dbReference>
<dbReference type="RefSeq" id="WP_140884633.1">
    <property type="nucleotide sequence ID" value="NZ_RCZP01000015.1"/>
</dbReference>
<dbReference type="PANTHER" id="PTHR30085">
    <property type="entry name" value="AMINO ACID ABC TRANSPORTER PERMEASE"/>
    <property type="match status" value="1"/>
</dbReference>
<evidence type="ECO:0000259" key="5">
    <source>
        <dbReference type="SMART" id="SM00062"/>
    </source>
</evidence>
<evidence type="ECO:0000313" key="6">
    <source>
        <dbReference type="EMBL" id="TPG53633.1"/>
    </source>
</evidence>
<keyword evidence="3 4" id="KW-0732">Signal</keyword>
<name>A0A502FXF9_9PROT</name>
<dbReference type="CDD" id="cd13692">
    <property type="entry name" value="PBP2_BztA"/>
    <property type="match status" value="1"/>
</dbReference>
<dbReference type="Proteomes" id="UP000317078">
    <property type="component" value="Unassembled WGS sequence"/>
</dbReference>
<keyword evidence="7" id="KW-1185">Reference proteome</keyword>
<dbReference type="EMBL" id="RCZP01000015">
    <property type="protein sequence ID" value="TPG53633.1"/>
    <property type="molecule type" value="Genomic_DNA"/>
</dbReference>
<dbReference type="PANTHER" id="PTHR30085:SF7">
    <property type="entry name" value="AMINO-ACID ABC TRANSPORTER-BINDING PROTEIN YHDW-RELATED"/>
    <property type="match status" value="1"/>
</dbReference>
<protein>
    <submittedName>
        <fullName evidence="6">Amino acid ABC transporter substrate-binding protein</fullName>
    </submittedName>
</protein>
<keyword evidence="2" id="KW-0813">Transport</keyword>
<accession>A0A502FXF9</accession>
<dbReference type="AlphaFoldDB" id="A0A502FXF9"/>
<comment type="similarity">
    <text evidence="1">Belongs to the bacterial solute-binding protein 3 family.</text>
</comment>
<reference evidence="6 7" key="1">
    <citation type="journal article" date="2019" name="Environ. Microbiol.">
        <title>Species interactions and distinct microbial communities in high Arctic permafrost affected cryosols are associated with the CH4 and CO2 gas fluxes.</title>
        <authorList>
            <person name="Altshuler I."/>
            <person name="Hamel J."/>
            <person name="Turney S."/>
            <person name="Magnuson E."/>
            <person name="Levesque R."/>
            <person name="Greer C."/>
            <person name="Whyte L.G."/>
        </authorList>
    </citation>
    <scope>NUCLEOTIDE SEQUENCE [LARGE SCALE GENOMIC DNA]</scope>
    <source>
        <strain evidence="6 7">S9.3B</strain>
    </source>
</reference>